<keyword evidence="2 13" id="KW-0436">Ligase</keyword>
<reference evidence="13" key="1">
    <citation type="submission" date="2019-08" db="EMBL/GenBank/DDBJ databases">
        <authorList>
            <person name="Kucharzyk K."/>
            <person name="Murdoch R.W."/>
            <person name="Higgins S."/>
            <person name="Loffler F."/>
        </authorList>
    </citation>
    <scope>NUCLEOTIDE SEQUENCE</scope>
</reference>
<feature type="domain" description="Mur ligase central" evidence="12">
    <location>
        <begin position="95"/>
        <end position="277"/>
    </location>
</feature>
<sequence>MDIQQVYQQIKNSGGVSTDTRTIRPGMVFFAFKGDNFDANAFVQQALDEGASLVITQNENFREHPDCFYTTDSLRTLQDVAALHRKTLKSIIIGITGTNGKTTTKELIREALSSVGSVQATQGNLNNHIGVPLTLLSINDETDFAIVEMGANHPGEIDLLCNIARPDYGVITNIGRAHLEGFGSFEGVIKTKTELYRFIAANGRKVFVNENDEMLMQLSKEQPRILYGMESLNAEVVSDENPQLRCIWNWHGTTYYTETNLTGNYNLPNVLAAIGIALHFGGKPEDISRKLSEYKPSNMRSQWVDTGRNQLILDAYNANPSSMAVALKNFAALKTDNKLPILGDMLELGSYSNEEHRKVLEILKDLNFTTAVLIGPSFSKFSSEFPSYQFFPDTAEAKTALTKSDISGCAVLLKGSRGIGVDSLKDIF</sequence>
<dbReference type="InterPro" id="IPR036565">
    <property type="entry name" value="Mur-like_cat_sf"/>
</dbReference>
<dbReference type="GO" id="GO:0071555">
    <property type="term" value="P:cell wall organization"/>
    <property type="evidence" value="ECO:0007669"/>
    <property type="project" value="UniProtKB-KW"/>
</dbReference>
<dbReference type="InterPro" id="IPR035911">
    <property type="entry name" value="MurE/MurF_N"/>
</dbReference>
<dbReference type="PANTHER" id="PTHR43024:SF1">
    <property type="entry name" value="UDP-N-ACETYLMURAMOYL-TRIPEPTIDE--D-ALANYL-D-ALANINE LIGASE"/>
    <property type="match status" value="1"/>
</dbReference>
<keyword evidence="4" id="KW-0547">Nucleotide-binding</keyword>
<dbReference type="InterPro" id="IPR051046">
    <property type="entry name" value="MurCDEF_CellWall_CoF430Synth"/>
</dbReference>
<dbReference type="NCBIfam" id="TIGR01143">
    <property type="entry name" value="murF"/>
    <property type="match status" value="1"/>
</dbReference>
<dbReference type="InterPro" id="IPR005863">
    <property type="entry name" value="UDP-N-AcMur_synth"/>
</dbReference>
<dbReference type="InterPro" id="IPR036615">
    <property type="entry name" value="Mur_ligase_C_dom_sf"/>
</dbReference>
<keyword evidence="6" id="KW-0133">Cell shape</keyword>
<dbReference type="Gene3D" id="3.40.1390.10">
    <property type="entry name" value="MurE/MurF, N-terminal domain"/>
    <property type="match status" value="1"/>
</dbReference>
<dbReference type="GO" id="GO:0051301">
    <property type="term" value="P:cell division"/>
    <property type="evidence" value="ECO:0007669"/>
    <property type="project" value="UniProtKB-KW"/>
</dbReference>
<dbReference type="SUPFAM" id="SSF53244">
    <property type="entry name" value="MurD-like peptide ligases, peptide-binding domain"/>
    <property type="match status" value="1"/>
</dbReference>
<evidence type="ECO:0000256" key="10">
    <source>
        <dbReference type="ARBA" id="ARBA00031461"/>
    </source>
</evidence>
<comment type="caution">
    <text evidence="13">The sequence shown here is derived from an EMBL/GenBank/DDBJ whole genome shotgun (WGS) entry which is preliminary data.</text>
</comment>
<evidence type="ECO:0000256" key="2">
    <source>
        <dbReference type="ARBA" id="ARBA00022598"/>
    </source>
</evidence>
<evidence type="ECO:0000256" key="1">
    <source>
        <dbReference type="ARBA" id="ARBA00022490"/>
    </source>
</evidence>
<evidence type="ECO:0000259" key="12">
    <source>
        <dbReference type="Pfam" id="PF08245"/>
    </source>
</evidence>
<evidence type="ECO:0000256" key="8">
    <source>
        <dbReference type="ARBA" id="ARBA00023306"/>
    </source>
</evidence>
<dbReference type="SUPFAM" id="SSF53623">
    <property type="entry name" value="MurD-like peptide ligases, catalytic domain"/>
    <property type="match status" value="1"/>
</dbReference>
<dbReference type="HAMAP" id="MF_02019">
    <property type="entry name" value="MurF"/>
    <property type="match status" value="1"/>
</dbReference>
<name>A0A644ZZE0_9ZZZZ</name>
<dbReference type="Gene3D" id="3.40.1190.10">
    <property type="entry name" value="Mur-like, catalytic domain"/>
    <property type="match status" value="1"/>
</dbReference>
<evidence type="ECO:0000313" key="13">
    <source>
        <dbReference type="EMBL" id="MPM46335.1"/>
    </source>
</evidence>
<feature type="domain" description="Mur ligase C-terminal" evidence="11">
    <location>
        <begin position="299"/>
        <end position="417"/>
    </location>
</feature>
<dbReference type="SUPFAM" id="SSF63418">
    <property type="entry name" value="MurE/MurF N-terminal domain"/>
    <property type="match status" value="1"/>
</dbReference>
<proteinExistence type="inferred from homology"/>
<dbReference type="InterPro" id="IPR004101">
    <property type="entry name" value="Mur_ligase_C"/>
</dbReference>
<gene>
    <name evidence="13" type="primary">murF_27</name>
    <name evidence="13" type="ORF">SDC9_93033</name>
</gene>
<dbReference type="GO" id="GO:0005524">
    <property type="term" value="F:ATP binding"/>
    <property type="evidence" value="ECO:0007669"/>
    <property type="project" value="UniProtKB-KW"/>
</dbReference>
<dbReference type="Pfam" id="PF02875">
    <property type="entry name" value="Mur_ligase_C"/>
    <property type="match status" value="1"/>
</dbReference>
<evidence type="ECO:0000256" key="3">
    <source>
        <dbReference type="ARBA" id="ARBA00022618"/>
    </source>
</evidence>
<dbReference type="EMBL" id="VSSQ01011235">
    <property type="protein sequence ID" value="MPM46335.1"/>
    <property type="molecule type" value="Genomic_DNA"/>
</dbReference>
<organism evidence="13">
    <name type="scientific">bioreactor metagenome</name>
    <dbReference type="NCBI Taxonomy" id="1076179"/>
    <lineage>
        <taxon>unclassified sequences</taxon>
        <taxon>metagenomes</taxon>
        <taxon>ecological metagenomes</taxon>
    </lineage>
</organism>
<dbReference type="AlphaFoldDB" id="A0A644ZZE0"/>
<evidence type="ECO:0000256" key="5">
    <source>
        <dbReference type="ARBA" id="ARBA00022840"/>
    </source>
</evidence>
<evidence type="ECO:0000256" key="9">
    <source>
        <dbReference type="ARBA" id="ARBA00023316"/>
    </source>
</evidence>
<keyword evidence="9" id="KW-0961">Cell wall biogenesis/degradation</keyword>
<accession>A0A644ZZE0</accession>
<evidence type="ECO:0000256" key="6">
    <source>
        <dbReference type="ARBA" id="ARBA00022960"/>
    </source>
</evidence>
<keyword evidence="7" id="KW-0573">Peptidoglycan synthesis</keyword>
<dbReference type="PANTHER" id="PTHR43024">
    <property type="entry name" value="UDP-N-ACETYLMURAMOYL-TRIPEPTIDE--D-ALANYL-D-ALANINE LIGASE"/>
    <property type="match status" value="1"/>
</dbReference>
<keyword evidence="5" id="KW-0067">ATP-binding</keyword>
<dbReference type="Gene3D" id="3.90.190.20">
    <property type="entry name" value="Mur ligase, C-terminal domain"/>
    <property type="match status" value="1"/>
</dbReference>
<dbReference type="GO" id="GO:0009252">
    <property type="term" value="P:peptidoglycan biosynthetic process"/>
    <property type="evidence" value="ECO:0007669"/>
    <property type="project" value="UniProtKB-KW"/>
</dbReference>
<dbReference type="GO" id="GO:0008360">
    <property type="term" value="P:regulation of cell shape"/>
    <property type="evidence" value="ECO:0007669"/>
    <property type="project" value="UniProtKB-KW"/>
</dbReference>
<evidence type="ECO:0000259" key="11">
    <source>
        <dbReference type="Pfam" id="PF02875"/>
    </source>
</evidence>
<protein>
    <recommendedName>
        <fullName evidence="10">UDP-MurNAc-pentapeptide synthetase</fullName>
    </recommendedName>
</protein>
<keyword evidence="8" id="KW-0131">Cell cycle</keyword>
<dbReference type="InterPro" id="IPR013221">
    <property type="entry name" value="Mur_ligase_cen"/>
</dbReference>
<keyword evidence="3" id="KW-0132">Cell division</keyword>
<dbReference type="Pfam" id="PF08245">
    <property type="entry name" value="Mur_ligase_M"/>
    <property type="match status" value="1"/>
</dbReference>
<dbReference type="GO" id="GO:0047480">
    <property type="term" value="F:UDP-N-acetylmuramoyl-tripeptide-D-alanyl-D-alanine ligase activity"/>
    <property type="evidence" value="ECO:0007669"/>
    <property type="project" value="InterPro"/>
</dbReference>
<keyword evidence="1" id="KW-0963">Cytoplasm</keyword>
<evidence type="ECO:0000256" key="7">
    <source>
        <dbReference type="ARBA" id="ARBA00022984"/>
    </source>
</evidence>
<evidence type="ECO:0000256" key="4">
    <source>
        <dbReference type="ARBA" id="ARBA00022741"/>
    </source>
</evidence>